<dbReference type="InParanoid" id="A0A2P6MP92"/>
<proteinExistence type="predicted"/>
<sequence>MRFLTQPIGFFKHSEGPTQQVHLSHSTMDNVLMQRFFKQRAQQDEGAAPLSDIVEPFLLSSALGAFLKEKGLKSSGISVSDRPTEDNGNIMDVRQSIQKIREHNRQLQKQKRGTTPVVSNTHSTPAKAKGRPVVHEPLSPMTAPPCSPTSQQNTQTQTPSRPESRRGSIEATKTLHTKTTTIQCPPAESMRTGQKRKAEVAVLSVNKSPKNRSLFDDLVEAALLG</sequence>
<protein>
    <submittedName>
        <fullName evidence="2">Uncharacterized protein</fullName>
    </submittedName>
</protein>
<feature type="compositionally biased region" description="Low complexity" evidence="1">
    <location>
        <begin position="148"/>
        <end position="160"/>
    </location>
</feature>
<name>A0A2P6MP92_9EUKA</name>
<dbReference type="Proteomes" id="UP000241769">
    <property type="component" value="Unassembled WGS sequence"/>
</dbReference>
<reference evidence="2 3" key="1">
    <citation type="journal article" date="2018" name="Genome Biol. Evol.">
        <title>Multiple Roots of Fruiting Body Formation in Amoebozoa.</title>
        <authorList>
            <person name="Hillmann F."/>
            <person name="Forbes G."/>
            <person name="Novohradska S."/>
            <person name="Ferling I."/>
            <person name="Riege K."/>
            <person name="Groth M."/>
            <person name="Westermann M."/>
            <person name="Marz M."/>
            <person name="Spaller T."/>
            <person name="Winckler T."/>
            <person name="Schaap P."/>
            <person name="Glockner G."/>
        </authorList>
    </citation>
    <scope>NUCLEOTIDE SEQUENCE [LARGE SCALE GENOMIC DNA]</scope>
    <source>
        <strain evidence="2 3">Jena</strain>
    </source>
</reference>
<evidence type="ECO:0000313" key="2">
    <source>
        <dbReference type="EMBL" id="PRP73524.1"/>
    </source>
</evidence>
<evidence type="ECO:0000313" key="3">
    <source>
        <dbReference type="Proteomes" id="UP000241769"/>
    </source>
</evidence>
<organism evidence="2 3">
    <name type="scientific">Planoprotostelium fungivorum</name>
    <dbReference type="NCBI Taxonomy" id="1890364"/>
    <lineage>
        <taxon>Eukaryota</taxon>
        <taxon>Amoebozoa</taxon>
        <taxon>Evosea</taxon>
        <taxon>Variosea</taxon>
        <taxon>Cavosteliida</taxon>
        <taxon>Cavosteliaceae</taxon>
        <taxon>Planoprotostelium</taxon>
    </lineage>
</organism>
<comment type="caution">
    <text evidence="2">The sequence shown here is derived from an EMBL/GenBank/DDBJ whole genome shotgun (WGS) entry which is preliminary data.</text>
</comment>
<keyword evidence="3" id="KW-1185">Reference proteome</keyword>
<feature type="region of interest" description="Disordered" evidence="1">
    <location>
        <begin position="104"/>
        <end position="175"/>
    </location>
</feature>
<accession>A0A2P6MP92</accession>
<dbReference type="EMBL" id="MDYQ01000599">
    <property type="protein sequence ID" value="PRP73524.1"/>
    <property type="molecule type" value="Genomic_DNA"/>
</dbReference>
<dbReference type="AlphaFoldDB" id="A0A2P6MP92"/>
<evidence type="ECO:0000256" key="1">
    <source>
        <dbReference type="SAM" id="MobiDB-lite"/>
    </source>
</evidence>
<gene>
    <name evidence="2" type="ORF">PROFUN_02533</name>
</gene>